<dbReference type="InParanoid" id="I7EEX0"/>
<proteinExistence type="predicted"/>
<sequence length="50" mass="5439">MMQLAAMDGAMRCFRREGCTSRSVTGGEGPRMARVARTVSMRGKALYARG</sequence>
<dbReference type="KEGG" id="gsu:GSU3513"/>
<gene>
    <name evidence="1" type="ordered locus">GSU3513</name>
</gene>
<dbReference type="Proteomes" id="UP000000577">
    <property type="component" value="Chromosome"/>
</dbReference>
<evidence type="ECO:0000313" key="2">
    <source>
        <dbReference type="Proteomes" id="UP000000577"/>
    </source>
</evidence>
<dbReference type="EMBL" id="AE017180">
    <property type="protein sequence ID" value="AFP20417.1"/>
    <property type="molecule type" value="Genomic_DNA"/>
</dbReference>
<dbReference type="AlphaFoldDB" id="I7EEX0"/>
<organism evidence="1 2">
    <name type="scientific">Geobacter sulfurreducens (strain ATCC 51573 / DSM 12127 / PCA)</name>
    <dbReference type="NCBI Taxonomy" id="243231"/>
    <lineage>
        <taxon>Bacteria</taxon>
        <taxon>Pseudomonadati</taxon>
        <taxon>Thermodesulfobacteriota</taxon>
        <taxon>Desulfuromonadia</taxon>
        <taxon>Geobacterales</taxon>
        <taxon>Geobacteraceae</taxon>
        <taxon>Geobacter</taxon>
    </lineage>
</organism>
<name>I7EEX0_GEOSL</name>
<evidence type="ECO:0000313" key="1">
    <source>
        <dbReference type="EMBL" id="AFP20417.1"/>
    </source>
</evidence>
<dbReference type="STRING" id="243231.GSU3513"/>
<keyword evidence="2" id="KW-1185">Reference proteome</keyword>
<dbReference type="EnsemblBacteria" id="AFP20417">
    <property type="protein sequence ID" value="AFP20417"/>
    <property type="gene ID" value="GSU3513"/>
</dbReference>
<reference evidence="1 2" key="2">
    <citation type="journal article" date="2012" name="BMC Genomics">
        <title>Comparative genomic analysis of Geobacter sulfurreducens KN400, a strain with enhanced capacity for extracellular electron transfer and electricity production.</title>
        <authorList>
            <person name="Butler J.E."/>
            <person name="Young N.D."/>
            <person name="Aklujkar M."/>
            <person name="Lovley D.R."/>
        </authorList>
    </citation>
    <scope>NUCLEOTIDE SEQUENCE [LARGE SCALE GENOMIC DNA]</scope>
    <source>
        <strain evidence="2">ATCC 51573 / DSM 12127 / PCA</strain>
    </source>
</reference>
<accession>I7EEX0</accession>
<protein>
    <submittedName>
        <fullName evidence="1">Uncharacterized protein</fullName>
    </submittedName>
</protein>
<dbReference type="HOGENOM" id="CLU_3118283_0_0_7"/>
<dbReference type="OrthoDB" id="9886205at2"/>
<reference evidence="1 2" key="1">
    <citation type="journal article" date="2003" name="Science">
        <title>Genome of Geobacter sulfurreducens: metal reduction in subsurface environments.</title>
        <authorList>
            <person name="Methe B.A."/>
            <person name="Nelson K.E."/>
            <person name="Eisen J.A."/>
            <person name="Paulsen I.T."/>
            <person name="Nelson W."/>
            <person name="Heidelberg J.F."/>
            <person name="Wu D."/>
            <person name="Wu M."/>
            <person name="Ward N."/>
            <person name="Beanan M.J."/>
            <person name="Dodson R.J."/>
            <person name="Madupu R."/>
            <person name="Brinkac L.M."/>
            <person name="Daugherty S.C."/>
            <person name="DeBoy R.T."/>
            <person name="Durkin A.S."/>
            <person name="Gwinn M."/>
            <person name="Kolonay J.F."/>
            <person name="Sullivan S.A."/>
            <person name="Haft D.H."/>
            <person name="Selengut J."/>
            <person name="Davidsen T.M."/>
            <person name="Zafar N."/>
            <person name="White O."/>
            <person name="Tran B."/>
            <person name="Romero C."/>
            <person name="Forberger H.A."/>
            <person name="Weidman J."/>
            <person name="Khouri H."/>
            <person name="Feldblyum T.V."/>
            <person name="Utterback T.R."/>
            <person name="Van Aken S.E."/>
            <person name="Lovley D.R."/>
            <person name="Fraser C.M."/>
        </authorList>
    </citation>
    <scope>NUCLEOTIDE SEQUENCE [LARGE SCALE GENOMIC DNA]</scope>
    <source>
        <strain evidence="2">ATCC 51573 / DSM 12127 / PCA</strain>
    </source>
</reference>